<dbReference type="InterPro" id="IPR017853">
    <property type="entry name" value="GH"/>
</dbReference>
<reference evidence="1" key="2">
    <citation type="submission" date="2018-05" db="EMBL/GenBank/DDBJ databases">
        <title>OmerRS3 (Oryza meridionalis Reference Sequence Version 3).</title>
        <authorList>
            <person name="Zhang J."/>
            <person name="Kudrna D."/>
            <person name="Lee S."/>
            <person name="Talag J."/>
            <person name="Welchert J."/>
            <person name="Wing R.A."/>
        </authorList>
    </citation>
    <scope>NUCLEOTIDE SEQUENCE [LARGE SCALE GENOMIC DNA]</scope>
    <source>
        <strain evidence="1">cv. OR44</strain>
    </source>
</reference>
<dbReference type="SUPFAM" id="SSF51445">
    <property type="entry name" value="(Trans)glycosidases"/>
    <property type="match status" value="2"/>
</dbReference>
<protein>
    <recommendedName>
        <fullName evidence="3">GH10 domain-containing protein</fullName>
    </recommendedName>
</protein>
<dbReference type="EnsemblPlants" id="OMERI01G18150.1">
    <property type="protein sequence ID" value="OMERI01G18150.1"/>
    <property type="gene ID" value="OMERI01G18150"/>
</dbReference>
<dbReference type="PANTHER" id="PTHR31490:SF87">
    <property type="entry name" value="PUTATIVE, EXPRESSED-RELATED"/>
    <property type="match status" value="1"/>
</dbReference>
<name>A0A0E0C3K1_9ORYZ</name>
<reference evidence="1" key="1">
    <citation type="submission" date="2015-04" db="UniProtKB">
        <authorList>
            <consortium name="EnsemblPlants"/>
        </authorList>
    </citation>
    <scope>IDENTIFICATION</scope>
</reference>
<evidence type="ECO:0000313" key="1">
    <source>
        <dbReference type="EnsemblPlants" id="OMERI01G18150.1"/>
    </source>
</evidence>
<keyword evidence="2" id="KW-1185">Reference proteome</keyword>
<proteinExistence type="predicted"/>
<dbReference type="Gramene" id="OMERI01G18150.1">
    <property type="protein sequence ID" value="OMERI01G18150.1"/>
    <property type="gene ID" value="OMERI01G18150"/>
</dbReference>
<dbReference type="HOGENOM" id="CLU_1013294_0_0_1"/>
<sequence length="275" mass="31226">MLREAYTHPAVDSVVLWGFWELFMCRDDAHVVDTEGEVNEAGRCLLQLKWEWLTRAHGHADDRGEFEFRSHHSAYHVDVVTRTGKISQEFTTAVGAAVVASERGVEQQQQGAGRPLYSFPAIVVSISSLPFDLLTLKCKRNCCCKCTRPPPSRLAVLGLSLWFTELDVSSPNEHVRADDLEVMLREAYTHPAVDSVVLWGFWELFMCRDDAHVVDTEGEVNEAGRCLLQLKWEWLTRAHGHADDRGEFEFRSHHSAYHVDVVTRTGKISQEFTVS</sequence>
<dbReference type="STRING" id="40149.A0A0E0C3K1"/>
<organism evidence="1">
    <name type="scientific">Oryza meridionalis</name>
    <dbReference type="NCBI Taxonomy" id="40149"/>
    <lineage>
        <taxon>Eukaryota</taxon>
        <taxon>Viridiplantae</taxon>
        <taxon>Streptophyta</taxon>
        <taxon>Embryophyta</taxon>
        <taxon>Tracheophyta</taxon>
        <taxon>Spermatophyta</taxon>
        <taxon>Magnoliopsida</taxon>
        <taxon>Liliopsida</taxon>
        <taxon>Poales</taxon>
        <taxon>Poaceae</taxon>
        <taxon>BOP clade</taxon>
        <taxon>Oryzoideae</taxon>
        <taxon>Oryzeae</taxon>
        <taxon>Oryzinae</taxon>
        <taxon>Oryza</taxon>
    </lineage>
</organism>
<dbReference type="Proteomes" id="UP000008021">
    <property type="component" value="Chromosome 1"/>
</dbReference>
<accession>A0A0E0C3K1</accession>
<dbReference type="GO" id="GO:0005975">
    <property type="term" value="P:carbohydrate metabolic process"/>
    <property type="evidence" value="ECO:0007669"/>
    <property type="project" value="InterPro"/>
</dbReference>
<evidence type="ECO:0008006" key="3">
    <source>
        <dbReference type="Google" id="ProtNLM"/>
    </source>
</evidence>
<evidence type="ECO:0000313" key="2">
    <source>
        <dbReference type="Proteomes" id="UP000008021"/>
    </source>
</evidence>
<dbReference type="InterPro" id="IPR044846">
    <property type="entry name" value="GH10"/>
</dbReference>
<dbReference type="PANTHER" id="PTHR31490">
    <property type="entry name" value="GLYCOSYL HYDROLASE"/>
    <property type="match status" value="1"/>
</dbReference>
<dbReference type="AlphaFoldDB" id="A0A0E0C3K1"/>
<dbReference type="Gene3D" id="3.20.20.80">
    <property type="entry name" value="Glycosidases"/>
    <property type="match status" value="1"/>
</dbReference>
<dbReference type="GO" id="GO:0004553">
    <property type="term" value="F:hydrolase activity, hydrolyzing O-glycosyl compounds"/>
    <property type="evidence" value="ECO:0007669"/>
    <property type="project" value="InterPro"/>
</dbReference>